<dbReference type="RefSeq" id="WP_379910949.1">
    <property type="nucleotide sequence ID" value="NZ_JBHSWE010000001.1"/>
</dbReference>
<keyword evidence="2" id="KW-1185">Reference proteome</keyword>
<dbReference type="EMBL" id="JBHSWE010000001">
    <property type="protein sequence ID" value="MFC6672511.1"/>
    <property type="molecule type" value="Genomic_DNA"/>
</dbReference>
<reference evidence="2" key="1">
    <citation type="journal article" date="2019" name="Int. J. Syst. Evol. Microbiol.">
        <title>The Global Catalogue of Microorganisms (GCM) 10K type strain sequencing project: providing services to taxonomists for standard genome sequencing and annotation.</title>
        <authorList>
            <consortium name="The Broad Institute Genomics Platform"/>
            <consortium name="The Broad Institute Genome Sequencing Center for Infectious Disease"/>
            <person name="Wu L."/>
            <person name="Ma J."/>
        </authorList>
    </citation>
    <scope>NUCLEOTIDE SEQUENCE [LARGE SCALE GENOMIC DNA]</scope>
    <source>
        <strain evidence="2">NBRC 111756</strain>
    </source>
</reference>
<gene>
    <name evidence="1" type="ORF">ACFQDL_22405</name>
</gene>
<accession>A0ABW2A4T6</accession>
<comment type="caution">
    <text evidence="1">The sequence shown here is derived from an EMBL/GenBank/DDBJ whole genome shotgun (WGS) entry which is preliminary data.</text>
</comment>
<name>A0ABW2A4T6_9GAMM</name>
<sequence>MSEPLYCEVKRLAAILEADHPCPSDLDLGAWIDRELTELRPLHLRRQALVYVIEGDYYGMLIEKALRRSTVT</sequence>
<evidence type="ECO:0000313" key="1">
    <source>
        <dbReference type="EMBL" id="MFC6672511.1"/>
    </source>
</evidence>
<evidence type="ECO:0000313" key="2">
    <source>
        <dbReference type="Proteomes" id="UP001596422"/>
    </source>
</evidence>
<protein>
    <submittedName>
        <fullName evidence="1">Uncharacterized protein</fullName>
    </submittedName>
</protein>
<organism evidence="1 2">
    <name type="scientific">Marinobacterium aestuariivivens</name>
    <dbReference type="NCBI Taxonomy" id="1698799"/>
    <lineage>
        <taxon>Bacteria</taxon>
        <taxon>Pseudomonadati</taxon>
        <taxon>Pseudomonadota</taxon>
        <taxon>Gammaproteobacteria</taxon>
        <taxon>Oceanospirillales</taxon>
        <taxon>Oceanospirillaceae</taxon>
        <taxon>Marinobacterium</taxon>
    </lineage>
</organism>
<proteinExistence type="predicted"/>
<dbReference type="Proteomes" id="UP001596422">
    <property type="component" value="Unassembled WGS sequence"/>
</dbReference>